<dbReference type="GO" id="GO:0004316">
    <property type="term" value="F:3-oxoacyl-[acyl-carrier-protein] reductase (NADPH) activity"/>
    <property type="evidence" value="ECO:0007669"/>
    <property type="project" value="UniProtKB-EC"/>
</dbReference>
<dbReference type="SUPFAM" id="SSF51735">
    <property type="entry name" value="NAD(P)-binding Rossmann-fold domains"/>
    <property type="match status" value="1"/>
</dbReference>
<dbReference type="Pfam" id="PF13561">
    <property type="entry name" value="adh_short_C2"/>
    <property type="match status" value="1"/>
</dbReference>
<dbReference type="PRINTS" id="PR00080">
    <property type="entry name" value="SDRFAMILY"/>
</dbReference>
<name>V5WI86_9SPIO</name>
<proteinExistence type="inferred from homology"/>
<dbReference type="PROSITE" id="PS00061">
    <property type="entry name" value="ADH_SHORT"/>
    <property type="match status" value="1"/>
</dbReference>
<dbReference type="PATRIC" id="fig|1307761.3.peg.1967"/>
<dbReference type="RefSeq" id="WP_024268262.1">
    <property type="nucleotide sequence ID" value="NC_023035.1"/>
</dbReference>
<feature type="domain" description="Ketoreductase" evidence="3">
    <location>
        <begin position="6"/>
        <end position="189"/>
    </location>
</feature>
<dbReference type="AlphaFoldDB" id="V5WI86"/>
<dbReference type="NCBIfam" id="NF009466">
    <property type="entry name" value="PRK12826.1-2"/>
    <property type="match status" value="1"/>
</dbReference>
<evidence type="ECO:0000313" key="5">
    <source>
        <dbReference type="Proteomes" id="UP000018680"/>
    </source>
</evidence>
<keyword evidence="2 4" id="KW-0560">Oxidoreductase</keyword>
<dbReference type="InterPro" id="IPR036291">
    <property type="entry name" value="NAD(P)-bd_dom_sf"/>
</dbReference>
<evidence type="ECO:0000259" key="3">
    <source>
        <dbReference type="SMART" id="SM00822"/>
    </source>
</evidence>
<reference evidence="4 5" key="1">
    <citation type="journal article" date="2015" name="Stand. Genomic Sci.">
        <title>Complete genome sequence and description of Salinispira pacifica gen. nov., sp. nov., a novel spirochaete isolated form a hypersaline microbial mat.</title>
        <authorList>
            <person name="Ben Hania W."/>
            <person name="Joseph M."/>
            <person name="Schumann P."/>
            <person name="Bunk B."/>
            <person name="Fiebig A."/>
            <person name="Sproer C."/>
            <person name="Klenk H.P."/>
            <person name="Fardeau M.L."/>
            <person name="Spring S."/>
        </authorList>
    </citation>
    <scope>NUCLEOTIDE SEQUENCE [LARGE SCALE GENOMIC DNA]</scope>
    <source>
        <strain evidence="4 5">L21-RPul-D2</strain>
    </source>
</reference>
<dbReference type="CDD" id="cd05333">
    <property type="entry name" value="BKR_SDR_c"/>
    <property type="match status" value="1"/>
</dbReference>
<dbReference type="PANTHER" id="PTHR42760:SF83">
    <property type="entry name" value="(3R)-3-HYDROXYACYL-COA DEHYDROGENASE"/>
    <property type="match status" value="1"/>
</dbReference>
<dbReference type="PANTHER" id="PTHR42760">
    <property type="entry name" value="SHORT-CHAIN DEHYDROGENASES/REDUCTASES FAMILY MEMBER"/>
    <property type="match status" value="1"/>
</dbReference>
<dbReference type="InterPro" id="IPR020904">
    <property type="entry name" value="Sc_DH/Rdtase_CS"/>
</dbReference>
<dbReference type="GO" id="GO:0048038">
    <property type="term" value="F:quinone binding"/>
    <property type="evidence" value="ECO:0007669"/>
    <property type="project" value="TreeGrafter"/>
</dbReference>
<organism evidence="4 5">
    <name type="scientific">Salinispira pacifica</name>
    <dbReference type="NCBI Taxonomy" id="1307761"/>
    <lineage>
        <taxon>Bacteria</taxon>
        <taxon>Pseudomonadati</taxon>
        <taxon>Spirochaetota</taxon>
        <taxon>Spirochaetia</taxon>
        <taxon>Spirochaetales</taxon>
        <taxon>Spirochaetaceae</taxon>
        <taxon>Salinispira</taxon>
    </lineage>
</organism>
<sequence length="245" mass="25875">MNLDGKVCIITGGARGIGRKIVETMAEAGAKAVYALDMAFDGFDEVTKALPNVKSESADVTKSDAVKTVVEKIWEAEGRIDVLVNNAGITRDNLIQKMSDDDWNAVISVNLTGVFNLTREIGPRMMNQGSGSIINMASIVGEVGNVGQSNYAATKGGVISMAKTWAKEFARKGAQVRSNAIAPGFIRTPMTEKMPQKVLDAMVGKTTLGRMGEPEDIANAALFLASDASSFITGQVLSVNGGLTL</sequence>
<evidence type="ECO:0000256" key="2">
    <source>
        <dbReference type="ARBA" id="ARBA00023002"/>
    </source>
</evidence>
<gene>
    <name evidence="4" type="ORF">L21SP2_1974</name>
</gene>
<dbReference type="GO" id="GO:0006633">
    <property type="term" value="P:fatty acid biosynthetic process"/>
    <property type="evidence" value="ECO:0007669"/>
    <property type="project" value="TreeGrafter"/>
</dbReference>
<dbReference type="STRING" id="1307761.L21SP2_1974"/>
<evidence type="ECO:0000256" key="1">
    <source>
        <dbReference type="ARBA" id="ARBA00006484"/>
    </source>
</evidence>
<dbReference type="PRINTS" id="PR00081">
    <property type="entry name" value="GDHRDH"/>
</dbReference>
<dbReference type="KEGG" id="slr:L21SP2_1974"/>
<keyword evidence="5" id="KW-1185">Reference proteome</keyword>
<dbReference type="HOGENOM" id="CLU_010194_1_3_12"/>
<dbReference type="Proteomes" id="UP000018680">
    <property type="component" value="Chromosome"/>
</dbReference>
<dbReference type="EC" id="1.1.1.100" evidence="4"/>
<dbReference type="EMBL" id="CP006939">
    <property type="protein sequence ID" value="AHC15345.1"/>
    <property type="molecule type" value="Genomic_DNA"/>
</dbReference>
<dbReference type="eggNOG" id="COG1028">
    <property type="taxonomic scope" value="Bacteria"/>
</dbReference>
<dbReference type="OrthoDB" id="9803333at2"/>
<protein>
    <submittedName>
        <fullName evidence="4">3-oxoacyl-[acyl-carrier protein] reductase</fullName>
        <ecNumber evidence="4">1.1.1.100</ecNumber>
    </submittedName>
</protein>
<evidence type="ECO:0000313" key="4">
    <source>
        <dbReference type="EMBL" id="AHC15345.1"/>
    </source>
</evidence>
<dbReference type="InterPro" id="IPR057326">
    <property type="entry name" value="KR_dom"/>
</dbReference>
<dbReference type="SMART" id="SM00822">
    <property type="entry name" value="PKS_KR"/>
    <property type="match status" value="1"/>
</dbReference>
<dbReference type="InterPro" id="IPR002347">
    <property type="entry name" value="SDR_fam"/>
</dbReference>
<dbReference type="Gene3D" id="3.40.50.720">
    <property type="entry name" value="NAD(P)-binding Rossmann-like Domain"/>
    <property type="match status" value="1"/>
</dbReference>
<comment type="similarity">
    <text evidence="1">Belongs to the short-chain dehydrogenases/reductases (SDR) family.</text>
</comment>
<dbReference type="FunFam" id="3.40.50.720:FF:000173">
    <property type="entry name" value="3-oxoacyl-[acyl-carrier protein] reductase"/>
    <property type="match status" value="1"/>
</dbReference>
<accession>V5WI86</accession>